<dbReference type="GO" id="GO:0015174">
    <property type="term" value="F:basic amino acid transmembrane transporter activity"/>
    <property type="evidence" value="ECO:0007669"/>
    <property type="project" value="TreeGrafter"/>
</dbReference>
<organism evidence="7 8">
    <name type="scientific">Aspergillus fumigatiaffinis</name>
    <dbReference type="NCBI Taxonomy" id="340414"/>
    <lineage>
        <taxon>Eukaryota</taxon>
        <taxon>Fungi</taxon>
        <taxon>Dikarya</taxon>
        <taxon>Ascomycota</taxon>
        <taxon>Pezizomycotina</taxon>
        <taxon>Eurotiomycetes</taxon>
        <taxon>Eurotiomycetidae</taxon>
        <taxon>Eurotiales</taxon>
        <taxon>Aspergillaceae</taxon>
        <taxon>Aspergillus</taxon>
        <taxon>Aspergillus subgen. Fumigati</taxon>
    </lineage>
</organism>
<evidence type="ECO:0000313" key="7">
    <source>
        <dbReference type="EMBL" id="KAF4242815.1"/>
    </source>
</evidence>
<evidence type="ECO:0000256" key="2">
    <source>
        <dbReference type="ARBA" id="ARBA00022692"/>
    </source>
</evidence>
<proteinExistence type="predicted"/>
<dbReference type="Pfam" id="PF07690">
    <property type="entry name" value="MFS_1"/>
    <property type="match status" value="1"/>
</dbReference>
<feature type="transmembrane region" description="Helical" evidence="5">
    <location>
        <begin position="467"/>
        <end position="491"/>
    </location>
</feature>
<dbReference type="Gene3D" id="1.20.1720.10">
    <property type="entry name" value="Multidrug resistance protein D"/>
    <property type="match status" value="1"/>
</dbReference>
<evidence type="ECO:0000256" key="5">
    <source>
        <dbReference type="SAM" id="Phobius"/>
    </source>
</evidence>
<feature type="transmembrane region" description="Helical" evidence="5">
    <location>
        <begin position="533"/>
        <end position="552"/>
    </location>
</feature>
<feature type="transmembrane region" description="Helical" evidence="5">
    <location>
        <begin position="800"/>
        <end position="820"/>
    </location>
</feature>
<evidence type="ECO:0000256" key="4">
    <source>
        <dbReference type="ARBA" id="ARBA00023136"/>
    </source>
</evidence>
<dbReference type="PROSITE" id="PS50850">
    <property type="entry name" value="MFS"/>
    <property type="match status" value="1"/>
</dbReference>
<feature type="transmembrane region" description="Helical" evidence="5">
    <location>
        <begin position="695"/>
        <end position="716"/>
    </location>
</feature>
<dbReference type="PANTHER" id="PTHR23501">
    <property type="entry name" value="MAJOR FACILITATOR SUPERFAMILY"/>
    <property type="match status" value="1"/>
</dbReference>
<reference evidence="7" key="1">
    <citation type="journal article" date="2020" name="bioRxiv">
        <title>Genomic and phenotypic heterogeneity of clinical isolates of the human pathogens Aspergillus fumigatus, Aspergillus lentulus and Aspergillus fumigatiaffinis.</title>
        <authorList>
            <person name="dos Santos R.A.C."/>
            <person name="Steenwyk J.L."/>
            <person name="Rivero-Menendez O."/>
            <person name="Mead M.E."/>
            <person name="Silva L.P."/>
            <person name="Bastos R.W."/>
            <person name="Alastruey-Izquierdo A."/>
            <person name="Goldman G.H."/>
            <person name="Rokas A."/>
        </authorList>
    </citation>
    <scope>NUCLEOTIDE SEQUENCE</scope>
    <source>
        <strain evidence="7">CNM-CM6805</strain>
    </source>
</reference>
<name>A0A8H4HFI1_9EURO</name>
<evidence type="ECO:0000256" key="3">
    <source>
        <dbReference type="ARBA" id="ARBA00022989"/>
    </source>
</evidence>
<dbReference type="OrthoDB" id="425534at2759"/>
<feature type="domain" description="Major facilitator superfamily (MFS) profile" evidence="6">
    <location>
        <begin position="468"/>
        <end position="961"/>
    </location>
</feature>
<dbReference type="Gene3D" id="1.20.1250.20">
    <property type="entry name" value="MFS general substrate transporter like domains"/>
    <property type="match status" value="1"/>
</dbReference>
<feature type="transmembrane region" description="Helical" evidence="5">
    <location>
        <begin position="503"/>
        <end position="521"/>
    </location>
</feature>
<accession>A0A8H4HFI1</accession>
<feature type="transmembrane region" description="Helical" evidence="5">
    <location>
        <begin position="668"/>
        <end position="689"/>
    </location>
</feature>
<comment type="subcellular location">
    <subcellularLocation>
        <location evidence="1">Membrane</location>
        <topology evidence="1">Multi-pass membrane protein</topology>
    </subcellularLocation>
</comment>
<comment type="caution">
    <text evidence="7">The sequence shown here is derived from an EMBL/GenBank/DDBJ whole genome shotgun (WGS) entry which is preliminary data.</text>
</comment>
<reference evidence="7" key="2">
    <citation type="submission" date="2020-04" db="EMBL/GenBank/DDBJ databases">
        <authorList>
            <person name="Santos R.A.C."/>
            <person name="Steenwyk J.L."/>
            <person name="Rivero-Menendez O."/>
            <person name="Mead M.E."/>
            <person name="Silva L.P."/>
            <person name="Bastos R.W."/>
            <person name="Alastruey-Izquierdo A."/>
            <person name="Goldman G.H."/>
            <person name="Rokas A."/>
        </authorList>
    </citation>
    <scope>NUCLEOTIDE SEQUENCE</scope>
    <source>
        <strain evidence="7">CNM-CM6805</strain>
    </source>
</reference>
<dbReference type="PANTHER" id="PTHR23501:SF33">
    <property type="entry name" value="MAJOR FACILITATOR SUPERFAMILY (MFS) PROFILE DOMAIN-CONTAINING PROTEIN"/>
    <property type="match status" value="1"/>
</dbReference>
<dbReference type="InterPro" id="IPR011701">
    <property type="entry name" value="MFS"/>
</dbReference>
<feature type="transmembrane region" description="Helical" evidence="5">
    <location>
        <begin position="558"/>
        <end position="582"/>
    </location>
</feature>
<dbReference type="InterPro" id="IPR029058">
    <property type="entry name" value="AB_hydrolase_fold"/>
</dbReference>
<evidence type="ECO:0000259" key="6">
    <source>
        <dbReference type="PROSITE" id="PS50850"/>
    </source>
</evidence>
<feature type="transmembrane region" description="Helical" evidence="5">
    <location>
        <begin position="863"/>
        <end position="886"/>
    </location>
</feature>
<dbReference type="Proteomes" id="UP000653565">
    <property type="component" value="Unassembled WGS sequence"/>
</dbReference>
<keyword evidence="2 5" id="KW-0812">Transmembrane</keyword>
<keyword evidence="4 5" id="KW-0472">Membrane</keyword>
<dbReference type="Pfam" id="PF00561">
    <property type="entry name" value="Abhydrolase_1"/>
    <property type="match status" value="1"/>
</dbReference>
<keyword evidence="8" id="KW-1185">Reference proteome</keyword>
<evidence type="ECO:0000256" key="1">
    <source>
        <dbReference type="ARBA" id="ARBA00004141"/>
    </source>
</evidence>
<dbReference type="Gene3D" id="3.40.50.1820">
    <property type="entry name" value="alpha/beta hydrolase"/>
    <property type="match status" value="1"/>
</dbReference>
<dbReference type="EMBL" id="JAAAPX010000015">
    <property type="protein sequence ID" value="KAF4242815.1"/>
    <property type="molecule type" value="Genomic_DNA"/>
</dbReference>
<evidence type="ECO:0000313" key="8">
    <source>
        <dbReference type="Proteomes" id="UP000653565"/>
    </source>
</evidence>
<feature type="transmembrane region" description="Helical" evidence="5">
    <location>
        <begin position="773"/>
        <end position="793"/>
    </location>
</feature>
<dbReference type="SUPFAM" id="SSF53474">
    <property type="entry name" value="alpha/beta-Hydrolases"/>
    <property type="match status" value="1"/>
</dbReference>
<dbReference type="InterPro" id="IPR020846">
    <property type="entry name" value="MFS_dom"/>
</dbReference>
<keyword evidence="3 5" id="KW-1133">Transmembrane helix</keyword>
<sequence>MLNHGEDGIAYGIEPSANLTWTPCFDDFTCSRLLVPLDYSNRGLGTISIAFIKLAGKDATAESPSIVINPGGPGGSGVDLLLTYRTVAGQMFGEHYNFVSFDPRGVNNSDLHLDCFSGKPEAGLAFSQLHSTGATDISSTSLEEQYYSSSIYGEWCNDAVDNESPHDYYVTTPAVAHDLLTFIEAEAEVAGQSLADAKLWYYGISYGTVIGSTFASMFPERVGRMILDGVVNAEQYYNNEWTDNVDQMDEAMEKFSSFCHSAGPGKCSFWGPTPANITARLDGLIHQLQNHPVPVSGVQNQVLPTLATYSDLKALFLTTIYAPLKKFPAMADILHQLESGDVSALAGMFDGLNSISDARLAIQCADSYRRNRLTTMEDFKSYVEYTISKSKYMGDIYPIYQDNILCRSFRPKLPDSMVVQVRATCLLSLPDRYSYCKKRLVPPNEESPLCQASSNDVPHQIKRSDLLTIYSTFLGVFIASADEFLVLSTYTTIASQFHRLSEGSWLLVAYNFGYCIALPMCGTLSDIYGRKNVLITSYIFFLLGCLASGGSTSLTQLVLARVLAGASGAGMVTLVSIIIMDLVPPREVALYRSYENIMTVMGRSLGVPIGGLLSDTVGWRWTFLGQVPFIIFCTLVGIYALKGTQNEAEATPSSEDVSSSSHLRNIDFAGIVAFSATTFIFLLLLRATGIKADNAALQICVLFLSLLISGAVFITIELFWARKPIIPVPILLKELGLYCLIQVLLHSGRTALVINVIPYFIRTEGASEFFASMVYVQVAVGVLVGGVIAGVVIKRMGRYKAMAVSALIITIVSFVLIFITWRDGCQYWESSILFLVGFGPGILFSALFIGMSHSSPKDCISSCIGTFYLSQQLGIMIGSACGSALIQSTFRLNLSAQLEGNPHWKDIQNILDDVKFSRTLPPPEQRIIRSSYLASFQYVPLFAASTTLATLPIFLFLKEKSLD</sequence>
<gene>
    <name evidence="7" type="ORF">CNMCM6805_002439</name>
</gene>
<dbReference type="InterPro" id="IPR000073">
    <property type="entry name" value="AB_hydrolase_1"/>
</dbReference>
<protein>
    <recommendedName>
        <fullName evidence="6">Major facilitator superfamily (MFS) profile domain-containing protein</fullName>
    </recommendedName>
</protein>
<feature type="transmembrane region" description="Helical" evidence="5">
    <location>
        <begin position="938"/>
        <end position="957"/>
    </location>
</feature>
<dbReference type="AlphaFoldDB" id="A0A8H4HFI1"/>
<feature type="transmembrane region" description="Helical" evidence="5">
    <location>
        <begin position="832"/>
        <end position="851"/>
    </location>
</feature>
<dbReference type="SUPFAM" id="SSF103473">
    <property type="entry name" value="MFS general substrate transporter"/>
    <property type="match status" value="1"/>
</dbReference>
<dbReference type="InterPro" id="IPR036259">
    <property type="entry name" value="MFS_trans_sf"/>
</dbReference>
<dbReference type="GO" id="GO:0000329">
    <property type="term" value="C:fungal-type vacuole membrane"/>
    <property type="evidence" value="ECO:0007669"/>
    <property type="project" value="TreeGrafter"/>
</dbReference>
<feature type="transmembrane region" description="Helical" evidence="5">
    <location>
        <begin position="619"/>
        <end position="641"/>
    </location>
</feature>